<protein>
    <recommendedName>
        <fullName evidence="2">DUF4064 domain-containing protein</fullName>
    </recommendedName>
</protein>
<evidence type="ECO:0000313" key="3">
    <source>
        <dbReference type="EMBL" id="VYT63740.1"/>
    </source>
</evidence>
<feature type="transmembrane region" description="Helical" evidence="1">
    <location>
        <begin position="81"/>
        <end position="114"/>
    </location>
</feature>
<keyword evidence="1" id="KW-0812">Transmembrane</keyword>
<keyword evidence="1" id="KW-1133">Transmembrane helix</keyword>
<feature type="transmembrane region" description="Helical" evidence="1">
    <location>
        <begin position="12"/>
        <end position="39"/>
    </location>
</feature>
<proteinExistence type="predicted"/>
<reference evidence="3" key="1">
    <citation type="submission" date="2019-11" db="EMBL/GenBank/DDBJ databases">
        <authorList>
            <person name="Feng L."/>
        </authorList>
    </citation>
    <scope>NUCLEOTIDE SEQUENCE</scope>
    <source>
        <strain evidence="3">SsimulansLFYP27</strain>
    </source>
</reference>
<evidence type="ECO:0000256" key="1">
    <source>
        <dbReference type="SAM" id="Phobius"/>
    </source>
</evidence>
<dbReference type="AlphaFoldDB" id="A0A6N2YDD2"/>
<evidence type="ECO:0000259" key="2">
    <source>
        <dbReference type="Pfam" id="PF13273"/>
    </source>
</evidence>
<dbReference type="Pfam" id="PF13273">
    <property type="entry name" value="DUF4064"/>
    <property type="match status" value="1"/>
</dbReference>
<feature type="transmembrane region" description="Helical" evidence="1">
    <location>
        <begin position="51"/>
        <end position="72"/>
    </location>
</feature>
<sequence>MDELRYEKPRNRIAEIVLGIVGSIFGIIGGISTLMVASANEAVGNAGSSDIYTLGIIVILMSIATFIISCLIKRKRVLMSILLIIAGVLDFFLIGIYGIIAGILILTAGVLALLRK</sequence>
<dbReference type="InterPro" id="IPR025273">
    <property type="entry name" value="DUF4064"/>
</dbReference>
<feature type="domain" description="DUF4064" evidence="2">
    <location>
        <begin position="11"/>
        <end position="93"/>
    </location>
</feature>
<gene>
    <name evidence="3" type="ORF">SSLFYP27_00319</name>
</gene>
<name>A0A6N2YDD2_STASI</name>
<dbReference type="RefSeq" id="WP_002480069.1">
    <property type="nucleotide sequence ID" value="NZ_CACRUO010000006.1"/>
</dbReference>
<organism evidence="3">
    <name type="scientific">Staphylococcus simulans</name>
    <dbReference type="NCBI Taxonomy" id="1286"/>
    <lineage>
        <taxon>Bacteria</taxon>
        <taxon>Bacillati</taxon>
        <taxon>Bacillota</taxon>
        <taxon>Bacilli</taxon>
        <taxon>Bacillales</taxon>
        <taxon>Staphylococcaceae</taxon>
        <taxon>Staphylococcus</taxon>
    </lineage>
</organism>
<dbReference type="EMBL" id="CACRUO010000006">
    <property type="protein sequence ID" value="VYT63740.1"/>
    <property type="molecule type" value="Genomic_DNA"/>
</dbReference>
<keyword evidence="1" id="KW-0472">Membrane</keyword>
<accession>A0A6N2YDD2</accession>